<evidence type="ECO:0000256" key="5">
    <source>
        <dbReference type="ARBA" id="ARBA00023136"/>
    </source>
</evidence>
<evidence type="ECO:0000256" key="4">
    <source>
        <dbReference type="ARBA" id="ARBA00022989"/>
    </source>
</evidence>
<feature type="transmembrane region" description="Helical" evidence="6">
    <location>
        <begin position="291"/>
        <end position="313"/>
    </location>
</feature>
<keyword evidence="2" id="KW-0813">Transport</keyword>
<dbReference type="InterPro" id="IPR004752">
    <property type="entry name" value="AmpG_permease/AT-1"/>
</dbReference>
<feature type="transmembrane region" description="Helical" evidence="6">
    <location>
        <begin position="421"/>
        <end position="439"/>
    </location>
</feature>
<dbReference type="InterPro" id="IPR020846">
    <property type="entry name" value="MFS_dom"/>
</dbReference>
<evidence type="ECO:0000256" key="3">
    <source>
        <dbReference type="ARBA" id="ARBA00022692"/>
    </source>
</evidence>
<dbReference type="PROSITE" id="PS50850">
    <property type="entry name" value="MFS"/>
    <property type="match status" value="1"/>
</dbReference>
<evidence type="ECO:0000313" key="9">
    <source>
        <dbReference type="Proteomes" id="UP000610558"/>
    </source>
</evidence>
<evidence type="ECO:0000256" key="1">
    <source>
        <dbReference type="ARBA" id="ARBA00004141"/>
    </source>
</evidence>
<dbReference type="AlphaFoldDB" id="A0A927BZX7"/>
<proteinExistence type="predicted"/>
<comment type="subcellular location">
    <subcellularLocation>
        <location evidence="1">Membrane</location>
        <topology evidence="1">Multi-pass membrane protein</topology>
    </subcellularLocation>
</comment>
<comment type="caution">
    <text evidence="8">The sequence shown here is derived from an EMBL/GenBank/DDBJ whole genome shotgun (WGS) entry which is preliminary data.</text>
</comment>
<accession>A0A927BZX7</accession>
<feature type="transmembrane region" description="Helical" evidence="6">
    <location>
        <begin position="167"/>
        <end position="191"/>
    </location>
</feature>
<feature type="transmembrane region" description="Helical" evidence="6">
    <location>
        <begin position="95"/>
        <end position="116"/>
    </location>
</feature>
<dbReference type="PANTHER" id="PTHR12778">
    <property type="entry name" value="SOLUTE CARRIER FAMILY 33 ACETYL-COA TRANSPORTER -RELATED"/>
    <property type="match status" value="1"/>
</dbReference>
<evidence type="ECO:0000256" key="6">
    <source>
        <dbReference type="SAM" id="Phobius"/>
    </source>
</evidence>
<feature type="transmembrane region" description="Helical" evidence="6">
    <location>
        <begin position="384"/>
        <end position="409"/>
    </location>
</feature>
<name>A0A927BZX7_9GAMM</name>
<evidence type="ECO:0000259" key="7">
    <source>
        <dbReference type="PROSITE" id="PS50850"/>
    </source>
</evidence>
<reference evidence="8" key="1">
    <citation type="submission" date="2020-09" db="EMBL/GenBank/DDBJ databases">
        <authorList>
            <person name="Yoon J.-W."/>
        </authorList>
    </citation>
    <scope>NUCLEOTIDE SEQUENCE</scope>
    <source>
        <strain evidence="8">KMU-158</strain>
    </source>
</reference>
<dbReference type="Pfam" id="PF07690">
    <property type="entry name" value="MFS_1"/>
    <property type="match status" value="1"/>
</dbReference>
<feature type="transmembrane region" description="Helical" evidence="6">
    <location>
        <begin position="333"/>
        <end position="351"/>
    </location>
</feature>
<evidence type="ECO:0000313" key="8">
    <source>
        <dbReference type="EMBL" id="MBD2858688.1"/>
    </source>
</evidence>
<feature type="transmembrane region" description="Helical" evidence="6">
    <location>
        <begin position="238"/>
        <end position="259"/>
    </location>
</feature>
<dbReference type="EMBL" id="JACXLD010000003">
    <property type="protein sequence ID" value="MBD2858688.1"/>
    <property type="molecule type" value="Genomic_DNA"/>
</dbReference>
<keyword evidence="5 6" id="KW-0472">Membrane</keyword>
<feature type="transmembrane region" description="Helical" evidence="6">
    <location>
        <begin position="70"/>
        <end position="89"/>
    </location>
</feature>
<dbReference type="InterPro" id="IPR011701">
    <property type="entry name" value="MFS"/>
</dbReference>
<dbReference type="PANTHER" id="PTHR12778:SF10">
    <property type="entry name" value="MAJOR FACILITATOR SUPERFAMILY DOMAIN-CONTAINING PROTEIN 3"/>
    <property type="match status" value="1"/>
</dbReference>
<protein>
    <submittedName>
        <fullName evidence="8">MFS transporter</fullName>
    </submittedName>
</protein>
<keyword evidence="3 6" id="KW-0812">Transmembrane</keyword>
<dbReference type="SUPFAM" id="SSF103473">
    <property type="entry name" value="MFS general substrate transporter"/>
    <property type="match status" value="1"/>
</dbReference>
<keyword evidence="4 6" id="KW-1133">Transmembrane helix</keyword>
<dbReference type="Gene3D" id="1.20.1250.20">
    <property type="entry name" value="MFS general substrate transporter like domains"/>
    <property type="match status" value="2"/>
</dbReference>
<sequence length="475" mass="51558">MLALGFSAGVPLLLIFSSLSLWLREAGVSKAEVTYFSWAALGYSFKFIWAPLVDKLPIPLLSKWFGRRRSWLLLAQLAVAGAIALMALTDPQQHLQMMAIAAVLLGFSAATQDIVIDAFRIESANPRLQALLSSTYIAGYRIGMIAAGAGALYLAQGFGSTSEVYSYLAWQKTYLCMAGLMGVGLLTTLLISEPAEKGASPYPYHANEYVKFFSAFVASVSVFVLVLVNWPSLGEGPLVHFLAESAGFLAALVVAFLVFRVSVRIGLVNRQLLDESYVQPIVEFIQRYQKLALWILLLIGSYRVSDIVMGVIANVFYQDMGYSKDQIASVTKVFGVLMTIAGSFVGGFMTLRFGVVRVLMIGAILVAATNLLFMWLAYQEVSVMALTVVIAADNLSAGIAVAAFVAWLSSLTNVSFTATQYAVFSSLMTLFPKVLGGYSGTLVELMGYGPFFLFSALIGLPVVVLIWQVQRKLGE</sequence>
<feature type="transmembrane region" description="Helical" evidence="6">
    <location>
        <begin position="445"/>
        <end position="467"/>
    </location>
</feature>
<dbReference type="NCBIfam" id="TIGR00901">
    <property type="entry name" value="2A0125"/>
    <property type="match status" value="1"/>
</dbReference>
<feature type="domain" description="Major facilitator superfamily (MFS) profile" evidence="7">
    <location>
        <begin position="1"/>
        <end position="473"/>
    </location>
</feature>
<dbReference type="GO" id="GO:0022857">
    <property type="term" value="F:transmembrane transporter activity"/>
    <property type="evidence" value="ECO:0007669"/>
    <property type="project" value="InterPro"/>
</dbReference>
<dbReference type="Proteomes" id="UP000610558">
    <property type="component" value="Unassembled WGS sequence"/>
</dbReference>
<feature type="transmembrane region" description="Helical" evidence="6">
    <location>
        <begin position="358"/>
        <end position="378"/>
    </location>
</feature>
<dbReference type="GO" id="GO:0016020">
    <property type="term" value="C:membrane"/>
    <property type="evidence" value="ECO:0007669"/>
    <property type="project" value="UniProtKB-SubCell"/>
</dbReference>
<feature type="transmembrane region" description="Helical" evidence="6">
    <location>
        <begin position="36"/>
        <end position="58"/>
    </location>
</feature>
<feature type="transmembrane region" description="Helical" evidence="6">
    <location>
        <begin position="137"/>
        <end position="155"/>
    </location>
</feature>
<organism evidence="8 9">
    <name type="scientific">Spongiibacter pelagi</name>
    <dbReference type="NCBI Taxonomy" id="2760804"/>
    <lineage>
        <taxon>Bacteria</taxon>
        <taxon>Pseudomonadati</taxon>
        <taxon>Pseudomonadota</taxon>
        <taxon>Gammaproteobacteria</taxon>
        <taxon>Cellvibrionales</taxon>
        <taxon>Spongiibacteraceae</taxon>
        <taxon>Spongiibacter</taxon>
    </lineage>
</organism>
<keyword evidence="9" id="KW-1185">Reference proteome</keyword>
<gene>
    <name evidence="8" type="ORF">IB286_06655</name>
</gene>
<evidence type="ECO:0000256" key="2">
    <source>
        <dbReference type="ARBA" id="ARBA00022448"/>
    </source>
</evidence>
<feature type="transmembrane region" description="Helical" evidence="6">
    <location>
        <begin position="212"/>
        <end position="232"/>
    </location>
</feature>
<dbReference type="InterPro" id="IPR036259">
    <property type="entry name" value="MFS_trans_sf"/>
</dbReference>